<organism evidence="1">
    <name type="scientific">Cladocopium goreaui</name>
    <dbReference type="NCBI Taxonomy" id="2562237"/>
    <lineage>
        <taxon>Eukaryota</taxon>
        <taxon>Sar</taxon>
        <taxon>Alveolata</taxon>
        <taxon>Dinophyceae</taxon>
        <taxon>Suessiales</taxon>
        <taxon>Symbiodiniaceae</taxon>
        <taxon>Cladocopium</taxon>
    </lineage>
</organism>
<dbReference type="Proteomes" id="UP001152797">
    <property type="component" value="Unassembled WGS sequence"/>
</dbReference>
<name>A0A9P1D416_9DINO</name>
<accession>A0A9P1D416</accession>
<dbReference type="EMBL" id="CAMXCT030003061">
    <property type="protein sequence ID" value="CAL4789504.1"/>
    <property type="molecule type" value="Genomic_DNA"/>
</dbReference>
<reference evidence="1" key="1">
    <citation type="submission" date="2022-10" db="EMBL/GenBank/DDBJ databases">
        <authorList>
            <person name="Chen Y."/>
            <person name="Dougan E. K."/>
            <person name="Chan C."/>
            <person name="Rhodes N."/>
            <person name="Thang M."/>
        </authorList>
    </citation>
    <scope>NUCLEOTIDE SEQUENCE</scope>
</reference>
<dbReference type="EMBL" id="CAMXCT020003061">
    <property type="protein sequence ID" value="CAL1155567.1"/>
    <property type="molecule type" value="Genomic_DNA"/>
</dbReference>
<dbReference type="AlphaFoldDB" id="A0A9P1D416"/>
<evidence type="ECO:0000313" key="3">
    <source>
        <dbReference type="Proteomes" id="UP001152797"/>
    </source>
</evidence>
<dbReference type="EMBL" id="CAMXCT010003061">
    <property type="protein sequence ID" value="CAI4002192.1"/>
    <property type="molecule type" value="Genomic_DNA"/>
</dbReference>
<reference evidence="2" key="2">
    <citation type="submission" date="2024-04" db="EMBL/GenBank/DDBJ databases">
        <authorList>
            <person name="Chen Y."/>
            <person name="Shah S."/>
            <person name="Dougan E. K."/>
            <person name="Thang M."/>
            <person name="Chan C."/>
        </authorList>
    </citation>
    <scope>NUCLEOTIDE SEQUENCE [LARGE SCALE GENOMIC DNA]</scope>
</reference>
<protein>
    <submittedName>
        <fullName evidence="1">Uncharacterized protein</fullName>
    </submittedName>
</protein>
<sequence length="136" mass="15007">MLEDKLTWALPRADGCSRCSLPVFADGTRNARASAYLAGALIQQMMWQRGARSLILHGPPKLCKFLQECYSAGGFYDLEVTSMPKLCGVPDKPFEVKIVDTEDDVPERTCSRTRKIRLHAEGCLRAFEKDAAGALG</sequence>
<evidence type="ECO:0000313" key="1">
    <source>
        <dbReference type="EMBL" id="CAI4002192.1"/>
    </source>
</evidence>
<gene>
    <name evidence="1" type="ORF">C1SCF055_LOCUS28162</name>
</gene>
<comment type="caution">
    <text evidence="1">The sequence shown here is derived from an EMBL/GenBank/DDBJ whole genome shotgun (WGS) entry which is preliminary data.</text>
</comment>
<proteinExistence type="predicted"/>
<evidence type="ECO:0000313" key="2">
    <source>
        <dbReference type="EMBL" id="CAL1155567.1"/>
    </source>
</evidence>
<keyword evidence="3" id="KW-1185">Reference proteome</keyword>